<organism evidence="1 2">
    <name type="scientific">Podospora appendiculata</name>
    <dbReference type="NCBI Taxonomy" id="314037"/>
    <lineage>
        <taxon>Eukaryota</taxon>
        <taxon>Fungi</taxon>
        <taxon>Dikarya</taxon>
        <taxon>Ascomycota</taxon>
        <taxon>Pezizomycotina</taxon>
        <taxon>Sordariomycetes</taxon>
        <taxon>Sordariomycetidae</taxon>
        <taxon>Sordariales</taxon>
        <taxon>Podosporaceae</taxon>
        <taxon>Podospora</taxon>
    </lineage>
</organism>
<sequence>MADPLTIVGTASAVSSLLAALNAALCRIEEWTKSITTDSHYQLVMGLDRSIYCCRLLMERIDRELFSLQRAEGNRLDVASRVTLLFKTKDMKDVQNMINLQTNALVLLLTACNWYYDPTFTYIQLEFVSLSEQRTLIETPQTRTALRRADDECRSIQVHRDNDSFHSYGTMTSIASSKRSIIFDFDQVLFSSSIYNR</sequence>
<dbReference type="Proteomes" id="UP001270362">
    <property type="component" value="Unassembled WGS sequence"/>
</dbReference>
<proteinExistence type="predicted"/>
<name>A0AAE0X1E1_9PEZI</name>
<dbReference type="EMBL" id="JAULSO010000005">
    <property type="protein sequence ID" value="KAK3682764.1"/>
    <property type="molecule type" value="Genomic_DNA"/>
</dbReference>
<evidence type="ECO:0000313" key="2">
    <source>
        <dbReference type="Proteomes" id="UP001270362"/>
    </source>
</evidence>
<protein>
    <submittedName>
        <fullName evidence="1">Uncharacterized protein</fullName>
    </submittedName>
</protein>
<keyword evidence="2" id="KW-1185">Reference proteome</keyword>
<dbReference type="AlphaFoldDB" id="A0AAE0X1E1"/>
<comment type="caution">
    <text evidence="1">The sequence shown here is derived from an EMBL/GenBank/DDBJ whole genome shotgun (WGS) entry which is preliminary data.</text>
</comment>
<evidence type="ECO:0000313" key="1">
    <source>
        <dbReference type="EMBL" id="KAK3682764.1"/>
    </source>
</evidence>
<accession>A0AAE0X1E1</accession>
<reference evidence="1" key="1">
    <citation type="journal article" date="2023" name="Mol. Phylogenet. Evol.">
        <title>Genome-scale phylogeny and comparative genomics of the fungal order Sordariales.</title>
        <authorList>
            <person name="Hensen N."/>
            <person name="Bonometti L."/>
            <person name="Westerberg I."/>
            <person name="Brannstrom I.O."/>
            <person name="Guillou S."/>
            <person name="Cros-Aarteil S."/>
            <person name="Calhoun S."/>
            <person name="Haridas S."/>
            <person name="Kuo A."/>
            <person name="Mondo S."/>
            <person name="Pangilinan J."/>
            <person name="Riley R."/>
            <person name="LaButti K."/>
            <person name="Andreopoulos B."/>
            <person name="Lipzen A."/>
            <person name="Chen C."/>
            <person name="Yan M."/>
            <person name="Daum C."/>
            <person name="Ng V."/>
            <person name="Clum A."/>
            <person name="Steindorff A."/>
            <person name="Ohm R.A."/>
            <person name="Martin F."/>
            <person name="Silar P."/>
            <person name="Natvig D.O."/>
            <person name="Lalanne C."/>
            <person name="Gautier V."/>
            <person name="Ament-Velasquez S.L."/>
            <person name="Kruys A."/>
            <person name="Hutchinson M.I."/>
            <person name="Powell A.J."/>
            <person name="Barry K."/>
            <person name="Miller A.N."/>
            <person name="Grigoriev I.V."/>
            <person name="Debuchy R."/>
            <person name="Gladieux P."/>
            <person name="Hiltunen Thoren M."/>
            <person name="Johannesson H."/>
        </authorList>
    </citation>
    <scope>NUCLEOTIDE SEQUENCE</scope>
    <source>
        <strain evidence="1">CBS 314.62</strain>
    </source>
</reference>
<gene>
    <name evidence="1" type="ORF">B0T22DRAFT_484787</name>
</gene>
<reference evidence="1" key="2">
    <citation type="submission" date="2023-06" db="EMBL/GenBank/DDBJ databases">
        <authorList>
            <consortium name="Lawrence Berkeley National Laboratory"/>
            <person name="Haridas S."/>
            <person name="Hensen N."/>
            <person name="Bonometti L."/>
            <person name="Westerberg I."/>
            <person name="Brannstrom I.O."/>
            <person name="Guillou S."/>
            <person name="Cros-Aarteil S."/>
            <person name="Calhoun S."/>
            <person name="Kuo A."/>
            <person name="Mondo S."/>
            <person name="Pangilinan J."/>
            <person name="Riley R."/>
            <person name="Labutti K."/>
            <person name="Andreopoulos B."/>
            <person name="Lipzen A."/>
            <person name="Chen C."/>
            <person name="Yanf M."/>
            <person name="Daum C."/>
            <person name="Ng V."/>
            <person name="Clum A."/>
            <person name="Steindorff A."/>
            <person name="Ohm R."/>
            <person name="Martin F."/>
            <person name="Silar P."/>
            <person name="Natvig D."/>
            <person name="Lalanne C."/>
            <person name="Gautier V."/>
            <person name="Ament-Velasquez S.L."/>
            <person name="Kruys A."/>
            <person name="Hutchinson M.I."/>
            <person name="Powell A.J."/>
            <person name="Barry K."/>
            <person name="Miller A.N."/>
            <person name="Grigoriev I.V."/>
            <person name="Debuchy R."/>
            <person name="Gladieux P."/>
            <person name="Thoren M.H."/>
            <person name="Johannesson H."/>
        </authorList>
    </citation>
    <scope>NUCLEOTIDE SEQUENCE</scope>
    <source>
        <strain evidence="1">CBS 314.62</strain>
    </source>
</reference>